<feature type="domain" description="HAMP" evidence="14">
    <location>
        <begin position="194"/>
        <end position="247"/>
    </location>
</feature>
<evidence type="ECO:0000256" key="10">
    <source>
        <dbReference type="ARBA" id="ARBA00023012"/>
    </source>
</evidence>
<feature type="transmembrane region" description="Helical" evidence="12">
    <location>
        <begin position="170"/>
        <end position="193"/>
    </location>
</feature>
<protein>
    <recommendedName>
        <fullName evidence="4">histidine kinase</fullName>
        <ecNumber evidence="4">2.7.13.3</ecNumber>
    </recommendedName>
</protein>
<evidence type="ECO:0000313" key="15">
    <source>
        <dbReference type="EMBL" id="TFB48895.1"/>
    </source>
</evidence>
<evidence type="ECO:0000256" key="3">
    <source>
        <dbReference type="ARBA" id="ARBA00004236"/>
    </source>
</evidence>
<dbReference type="InterPro" id="IPR050428">
    <property type="entry name" value="TCS_sensor_his_kinase"/>
</dbReference>
<evidence type="ECO:0000259" key="13">
    <source>
        <dbReference type="PROSITE" id="PS50109"/>
    </source>
</evidence>
<dbReference type="Gene3D" id="6.10.340.10">
    <property type="match status" value="1"/>
</dbReference>
<dbReference type="GO" id="GO:0005886">
    <property type="term" value="C:plasma membrane"/>
    <property type="evidence" value="ECO:0007669"/>
    <property type="project" value="UniProtKB-SubCell"/>
</dbReference>
<dbReference type="Gene3D" id="3.30.565.10">
    <property type="entry name" value="Histidine kinase-like ATPase, C-terminal domain"/>
    <property type="match status" value="1"/>
</dbReference>
<dbReference type="FunFam" id="1.10.287.130:FF:000001">
    <property type="entry name" value="Two-component sensor histidine kinase"/>
    <property type="match status" value="1"/>
</dbReference>
<dbReference type="InterPro" id="IPR004358">
    <property type="entry name" value="Sig_transdc_His_kin-like_C"/>
</dbReference>
<dbReference type="PROSITE" id="PS50109">
    <property type="entry name" value="HIS_KIN"/>
    <property type="match status" value="1"/>
</dbReference>
<keyword evidence="7 12" id="KW-0812">Transmembrane</keyword>
<evidence type="ECO:0000256" key="5">
    <source>
        <dbReference type="ARBA" id="ARBA00022553"/>
    </source>
</evidence>
<dbReference type="Pfam" id="PF02518">
    <property type="entry name" value="HATPase_c"/>
    <property type="match status" value="1"/>
</dbReference>
<dbReference type="SMART" id="SM00388">
    <property type="entry name" value="HisKA"/>
    <property type="match status" value="1"/>
</dbReference>
<dbReference type="InterPro" id="IPR005467">
    <property type="entry name" value="His_kinase_dom"/>
</dbReference>
<dbReference type="PANTHER" id="PTHR45436">
    <property type="entry name" value="SENSOR HISTIDINE KINASE YKOH"/>
    <property type="match status" value="1"/>
</dbReference>
<dbReference type="EMBL" id="SOEZ01000060">
    <property type="protein sequence ID" value="TFB48895.1"/>
    <property type="molecule type" value="Genomic_DNA"/>
</dbReference>
<evidence type="ECO:0000256" key="9">
    <source>
        <dbReference type="ARBA" id="ARBA00022989"/>
    </source>
</evidence>
<dbReference type="SUPFAM" id="SSF47384">
    <property type="entry name" value="Homodimeric domain of signal transducing histidine kinase"/>
    <property type="match status" value="1"/>
</dbReference>
<evidence type="ECO:0000256" key="2">
    <source>
        <dbReference type="ARBA" id="ARBA00001968"/>
    </source>
</evidence>
<dbReference type="SUPFAM" id="SSF158472">
    <property type="entry name" value="HAMP domain-like"/>
    <property type="match status" value="1"/>
</dbReference>
<keyword evidence="16" id="KW-1185">Reference proteome</keyword>
<dbReference type="Pfam" id="PF00672">
    <property type="entry name" value="HAMP"/>
    <property type="match status" value="1"/>
</dbReference>
<dbReference type="PANTHER" id="PTHR45436:SF5">
    <property type="entry name" value="SENSOR HISTIDINE KINASE TRCS"/>
    <property type="match status" value="1"/>
</dbReference>
<keyword evidence="11 12" id="KW-0472">Membrane</keyword>
<keyword evidence="6" id="KW-0808">Transferase</keyword>
<comment type="catalytic activity">
    <reaction evidence="1">
        <text>ATP + protein L-histidine = ADP + protein N-phospho-L-histidine.</text>
        <dbReference type="EC" id="2.7.13.3"/>
    </reaction>
</comment>
<dbReference type="CDD" id="cd00082">
    <property type="entry name" value="HisKA"/>
    <property type="match status" value="1"/>
</dbReference>
<dbReference type="PRINTS" id="PR00344">
    <property type="entry name" value="BCTRLSENSOR"/>
</dbReference>
<evidence type="ECO:0000256" key="6">
    <source>
        <dbReference type="ARBA" id="ARBA00022679"/>
    </source>
</evidence>
<evidence type="ECO:0000256" key="8">
    <source>
        <dbReference type="ARBA" id="ARBA00022777"/>
    </source>
</evidence>
<dbReference type="InterPro" id="IPR036890">
    <property type="entry name" value="HATPase_C_sf"/>
</dbReference>
<evidence type="ECO:0000256" key="7">
    <source>
        <dbReference type="ARBA" id="ARBA00022692"/>
    </source>
</evidence>
<dbReference type="PROSITE" id="PS50885">
    <property type="entry name" value="HAMP"/>
    <property type="match status" value="1"/>
</dbReference>
<dbReference type="CDD" id="cd06225">
    <property type="entry name" value="HAMP"/>
    <property type="match status" value="1"/>
</dbReference>
<keyword evidence="8 15" id="KW-0418">Kinase</keyword>
<dbReference type="InterPro" id="IPR003661">
    <property type="entry name" value="HisK_dim/P_dom"/>
</dbReference>
<dbReference type="SMART" id="SM00387">
    <property type="entry name" value="HATPase_c"/>
    <property type="match status" value="1"/>
</dbReference>
<evidence type="ECO:0000256" key="11">
    <source>
        <dbReference type="ARBA" id="ARBA00023136"/>
    </source>
</evidence>
<name>A0A4R8UF42_9MICO</name>
<gene>
    <name evidence="15" type="ORF">E3O23_12570</name>
</gene>
<dbReference type="GO" id="GO:0005509">
    <property type="term" value="F:calcium ion binding"/>
    <property type="evidence" value="ECO:0007669"/>
    <property type="project" value="UniProtKB-ARBA"/>
</dbReference>
<dbReference type="AlphaFoldDB" id="A0A4R8UF42"/>
<dbReference type="InterPro" id="IPR003594">
    <property type="entry name" value="HATPase_dom"/>
</dbReference>
<evidence type="ECO:0000259" key="14">
    <source>
        <dbReference type="PROSITE" id="PS50885"/>
    </source>
</evidence>
<dbReference type="SUPFAM" id="SSF55874">
    <property type="entry name" value="ATPase domain of HSP90 chaperone/DNA topoisomerase II/histidine kinase"/>
    <property type="match status" value="1"/>
</dbReference>
<dbReference type="GO" id="GO:0000155">
    <property type="term" value="F:phosphorelay sensor kinase activity"/>
    <property type="evidence" value="ECO:0007669"/>
    <property type="project" value="InterPro"/>
</dbReference>
<keyword evidence="10" id="KW-0902">Two-component regulatory system</keyword>
<proteinExistence type="predicted"/>
<comment type="subcellular location">
    <subcellularLocation>
        <location evidence="3">Cell membrane</location>
    </subcellularLocation>
</comment>
<evidence type="ECO:0000256" key="4">
    <source>
        <dbReference type="ARBA" id="ARBA00012438"/>
    </source>
</evidence>
<keyword evidence="5" id="KW-0597">Phosphoprotein</keyword>
<evidence type="ECO:0000256" key="1">
    <source>
        <dbReference type="ARBA" id="ARBA00000085"/>
    </source>
</evidence>
<dbReference type="Proteomes" id="UP000297866">
    <property type="component" value="Unassembled WGS sequence"/>
</dbReference>
<feature type="domain" description="Histidine kinase" evidence="13">
    <location>
        <begin position="262"/>
        <end position="555"/>
    </location>
</feature>
<comment type="cofactor">
    <cofactor evidence="2">
        <name>a divalent metal cation</name>
        <dbReference type="ChEBI" id="CHEBI:60240"/>
    </cofactor>
</comment>
<organism evidence="15 16">
    <name type="scientific">Cryobacterium tagatosivorans</name>
    <dbReference type="NCBI Taxonomy" id="1259199"/>
    <lineage>
        <taxon>Bacteria</taxon>
        <taxon>Bacillati</taxon>
        <taxon>Actinomycetota</taxon>
        <taxon>Actinomycetes</taxon>
        <taxon>Micrococcales</taxon>
        <taxon>Microbacteriaceae</taxon>
        <taxon>Cryobacterium</taxon>
    </lineage>
</organism>
<reference evidence="15 16" key="1">
    <citation type="submission" date="2019-03" db="EMBL/GenBank/DDBJ databases">
        <title>Genomics of glacier-inhabiting Cryobacterium strains.</title>
        <authorList>
            <person name="Liu Q."/>
            <person name="Xin Y.-H."/>
        </authorList>
    </citation>
    <scope>NUCLEOTIDE SEQUENCE [LARGE SCALE GENOMIC DNA]</scope>
    <source>
        <strain evidence="15 16">Sr47</strain>
    </source>
</reference>
<dbReference type="InterPro" id="IPR036097">
    <property type="entry name" value="HisK_dim/P_sf"/>
</dbReference>
<comment type="caution">
    <text evidence="15">The sequence shown here is derived from an EMBL/GenBank/DDBJ whole genome shotgun (WGS) entry which is preliminary data.</text>
</comment>
<sequence>MHESLTERWSRTSLRSKITGVTVLMLTLGLLVSGIGTMAMLRQYVVQQVDARLQTEAQTALNGYSAASLAEGSAEGVPSDYFVALYDESGAIRDRTWRDRPSRDLPMIDMPLDLQTVTRLDGEIQTFYNANHDTEFHAVAVPFVISPQGTYGTLLMAVSLKPTENTMATYLTIFLGFGVGVVLVGALLTRLLVTTTFAPLREVERTAAAIADGDFSQRLGGATPNTEVGRLNRSLNTMLNRIDRAFKDRARTIDQMRRFVGDASHELRTPLVSVRGYAELYRMGALQTPEDVAQAMERIEKEAIRMGGLVEDLLELARLDETKPLALAEVDLMPLARDAALDAMASSPGRRVTVVSRAPQEDLDETADIPAVDADSAAAARPVNAPRMQPANGAASLTGPISFAGATLARLRTRKPRRTDPPAPQIEPAAPSGAVPAVVMAEENKIRQVITNLMGNALRFSPPDSPVELEVSVDRRNQRAAIAVVDHGEGIPPQIRDKIFQRFWRADTSRARETGGSGLGLAIVASIVASHNGTVEVLDTPGGGATFRVWLPLAGSPNAPQGITPPSAPEARSL</sequence>
<dbReference type="FunFam" id="3.30.565.10:FF:000006">
    <property type="entry name" value="Sensor histidine kinase WalK"/>
    <property type="match status" value="1"/>
</dbReference>
<keyword evidence="9 12" id="KW-1133">Transmembrane helix</keyword>
<feature type="transmembrane region" description="Helical" evidence="12">
    <location>
        <begin position="136"/>
        <end position="158"/>
    </location>
</feature>
<dbReference type="SMART" id="SM00304">
    <property type="entry name" value="HAMP"/>
    <property type="match status" value="1"/>
</dbReference>
<dbReference type="Pfam" id="PF00512">
    <property type="entry name" value="HisKA"/>
    <property type="match status" value="1"/>
</dbReference>
<feature type="transmembrane region" description="Helical" evidence="12">
    <location>
        <begin position="21"/>
        <end position="41"/>
    </location>
</feature>
<dbReference type="Gene3D" id="1.10.287.130">
    <property type="match status" value="1"/>
</dbReference>
<dbReference type="EC" id="2.7.13.3" evidence="4"/>
<evidence type="ECO:0000256" key="12">
    <source>
        <dbReference type="SAM" id="Phobius"/>
    </source>
</evidence>
<dbReference type="InterPro" id="IPR003660">
    <property type="entry name" value="HAMP_dom"/>
</dbReference>
<evidence type="ECO:0000313" key="16">
    <source>
        <dbReference type="Proteomes" id="UP000297866"/>
    </source>
</evidence>
<dbReference type="OrthoDB" id="9786919at2"/>
<dbReference type="RefSeq" id="WP_134491533.1">
    <property type="nucleotide sequence ID" value="NZ_SOEZ01000060.1"/>
</dbReference>
<accession>A0A4R8UF42</accession>